<accession>A0A2P2NDE4</accession>
<reference evidence="1" key="1">
    <citation type="submission" date="2018-02" db="EMBL/GenBank/DDBJ databases">
        <title>Rhizophora mucronata_Transcriptome.</title>
        <authorList>
            <person name="Meera S.P."/>
            <person name="Sreeshan A."/>
            <person name="Augustine A."/>
        </authorList>
    </citation>
    <scope>NUCLEOTIDE SEQUENCE</scope>
    <source>
        <tissue evidence="1">Leaf</tissue>
    </source>
</reference>
<dbReference type="AlphaFoldDB" id="A0A2P2NDE4"/>
<evidence type="ECO:0000313" key="1">
    <source>
        <dbReference type="EMBL" id="MBX40482.1"/>
    </source>
</evidence>
<dbReference type="EMBL" id="GGEC01059998">
    <property type="protein sequence ID" value="MBX40482.1"/>
    <property type="molecule type" value="Transcribed_RNA"/>
</dbReference>
<protein>
    <submittedName>
        <fullName evidence="1">Uncharacterized protein</fullName>
    </submittedName>
</protein>
<sequence>MCYWRNTNKYVRKIWLIDKHMVLKVVNAFPDASIWEVWPHI</sequence>
<proteinExistence type="predicted"/>
<organism evidence="1">
    <name type="scientific">Rhizophora mucronata</name>
    <name type="common">Asiatic mangrove</name>
    <dbReference type="NCBI Taxonomy" id="61149"/>
    <lineage>
        <taxon>Eukaryota</taxon>
        <taxon>Viridiplantae</taxon>
        <taxon>Streptophyta</taxon>
        <taxon>Embryophyta</taxon>
        <taxon>Tracheophyta</taxon>
        <taxon>Spermatophyta</taxon>
        <taxon>Magnoliopsida</taxon>
        <taxon>eudicotyledons</taxon>
        <taxon>Gunneridae</taxon>
        <taxon>Pentapetalae</taxon>
        <taxon>rosids</taxon>
        <taxon>fabids</taxon>
        <taxon>Malpighiales</taxon>
        <taxon>Rhizophoraceae</taxon>
        <taxon>Rhizophora</taxon>
    </lineage>
</organism>
<name>A0A2P2NDE4_RHIMU</name>